<dbReference type="RefSeq" id="XP_028146102.1">
    <property type="nucleotide sequence ID" value="XM_028290301.1"/>
</dbReference>
<accession>A0A6P7GJG7</accession>
<sequence length="126" mass="13920">DNNLIIYFGENHILLSVLQLTQNLDIVVDSVVRKRELTKQDTGDRDFPSHFLVLNKLSLLLEGPIAGDATTRRQHLTSVVAAAMQHSPSTVAALDLIGHEHPCPGRQVNAVPSDIKKLLKHQMSQV</sequence>
<evidence type="ECO:0000313" key="1">
    <source>
        <dbReference type="RefSeq" id="XP_028146102.1"/>
    </source>
</evidence>
<gene>
    <name evidence="1" type="primary">LOC114339644</name>
</gene>
<name>A0A6P7GJG7_DIAVI</name>
<organism evidence="1">
    <name type="scientific">Diabrotica virgifera virgifera</name>
    <name type="common">western corn rootworm</name>
    <dbReference type="NCBI Taxonomy" id="50390"/>
    <lineage>
        <taxon>Eukaryota</taxon>
        <taxon>Metazoa</taxon>
        <taxon>Ecdysozoa</taxon>
        <taxon>Arthropoda</taxon>
        <taxon>Hexapoda</taxon>
        <taxon>Insecta</taxon>
        <taxon>Pterygota</taxon>
        <taxon>Neoptera</taxon>
        <taxon>Endopterygota</taxon>
        <taxon>Coleoptera</taxon>
        <taxon>Polyphaga</taxon>
        <taxon>Cucujiformia</taxon>
        <taxon>Chrysomeloidea</taxon>
        <taxon>Chrysomelidae</taxon>
        <taxon>Galerucinae</taxon>
        <taxon>Diabroticina</taxon>
        <taxon>Diabroticites</taxon>
        <taxon>Diabrotica</taxon>
    </lineage>
</organism>
<proteinExistence type="predicted"/>
<dbReference type="AlphaFoldDB" id="A0A6P7GJG7"/>
<protein>
    <submittedName>
        <fullName evidence="1">Uncharacterized protein LOC114339644</fullName>
    </submittedName>
</protein>
<feature type="non-terminal residue" evidence="1">
    <location>
        <position position="1"/>
    </location>
</feature>
<dbReference type="InParanoid" id="A0A6P7GJG7"/>
<reference evidence="1" key="1">
    <citation type="submission" date="2025-08" db="UniProtKB">
        <authorList>
            <consortium name="RefSeq"/>
        </authorList>
    </citation>
    <scope>IDENTIFICATION</scope>
    <source>
        <tissue evidence="1">Whole insect</tissue>
    </source>
</reference>